<dbReference type="InterPro" id="IPR027417">
    <property type="entry name" value="P-loop_NTPase"/>
</dbReference>
<feature type="coiled-coil region" evidence="4">
    <location>
        <begin position="701"/>
        <end position="862"/>
    </location>
</feature>
<comment type="caution">
    <text evidence="6">The sequence shown here is derived from an EMBL/GenBank/DDBJ whole genome shotgun (WGS) entry which is preliminary data.</text>
</comment>
<feature type="coiled-coil region" evidence="4">
    <location>
        <begin position="631"/>
        <end position="665"/>
    </location>
</feature>
<proteinExistence type="inferred from homology"/>
<reference evidence="6 7" key="1">
    <citation type="submission" date="2015-11" db="EMBL/GenBank/DDBJ databases">
        <title>Genome Sequence of Bacillus simplex strain VanAntwerpen2.</title>
        <authorList>
            <person name="Couger M.B."/>
        </authorList>
    </citation>
    <scope>NUCLEOTIDE SEQUENCE [LARGE SCALE GENOMIC DNA]</scope>
    <source>
        <strain evidence="6 7">VanAntwerpen02</strain>
    </source>
</reference>
<feature type="domain" description="Rad50/SbcC-type AAA" evidence="5">
    <location>
        <begin position="6"/>
        <end position="228"/>
    </location>
</feature>
<evidence type="ECO:0000313" key="6">
    <source>
        <dbReference type="EMBL" id="KWW21335.1"/>
    </source>
</evidence>
<feature type="coiled-coil region" evidence="4">
    <location>
        <begin position="421"/>
        <end position="465"/>
    </location>
</feature>
<evidence type="ECO:0000259" key="5">
    <source>
        <dbReference type="Pfam" id="PF13476"/>
    </source>
</evidence>
<dbReference type="PANTHER" id="PTHR32114">
    <property type="entry name" value="ABC TRANSPORTER ABCH.3"/>
    <property type="match status" value="1"/>
</dbReference>
<evidence type="ECO:0000256" key="3">
    <source>
        <dbReference type="ARBA" id="ARBA00013368"/>
    </source>
</evidence>
<dbReference type="SUPFAM" id="SSF52540">
    <property type="entry name" value="P-loop containing nucleoside triphosphate hydrolases"/>
    <property type="match status" value="1"/>
</dbReference>
<dbReference type="SUPFAM" id="SSF75712">
    <property type="entry name" value="Rad50 coiled-coil Zn hook"/>
    <property type="match status" value="1"/>
</dbReference>
<feature type="coiled-coil region" evidence="4">
    <location>
        <begin position="247"/>
        <end position="362"/>
    </location>
</feature>
<organism evidence="6 7">
    <name type="scientific">Peribacillus simplex</name>
    <dbReference type="NCBI Taxonomy" id="1478"/>
    <lineage>
        <taxon>Bacteria</taxon>
        <taxon>Bacillati</taxon>
        <taxon>Bacillota</taxon>
        <taxon>Bacilli</taxon>
        <taxon>Bacillales</taxon>
        <taxon>Bacillaceae</taxon>
        <taxon>Peribacillus</taxon>
    </lineage>
</organism>
<dbReference type="Gene3D" id="3.40.50.300">
    <property type="entry name" value="P-loop containing nucleotide triphosphate hydrolases"/>
    <property type="match status" value="2"/>
</dbReference>
<protein>
    <recommendedName>
        <fullName evidence="3">Nuclease SbcCD subunit C</fullName>
    </recommendedName>
</protein>
<accession>A0A109N0P8</accession>
<sequence>MRPHILTMQAFGPYAGREIIDFNSLGERTMFVISGKTGAGKTTIFDGISFAIYGKASGEDRSGQDLRSQFAEDDMLTEVSLQFTLRGKTYLVIRSPQQERKKKAGEGTTTVGAKAELYEILADGNKLLGANVREVEDKIKSLIGLDANQFRQILMIPQNEFRKLLTSDSKDKEQILQKLFHTELYKRIEEKLKEEASVLKRKSEKSAQRRIELMKGIKAGNHEELQERLQAEEPNEQQVLPLLQDVISAASETGKQLKEQIEEKQKARDQVNQELSKAADLLNRFSDKEKLRNEKADLESRQPEMEVVKQRIKMAQKAASLEKQERYYLRIGKQVQDANEELQKLGEQAEKLQADRKEKQDTFDRELLKEKEREQALRNVHQLEQLKGAVMSFASLTAQVTLDEKEWRNSKELREKNVAQYQQVENDAEKAAVEKSEAEKAAVLHREQEMEAEKLNRSLMKMKKLQESFSEIQYMKQDMDDKNKRFQESQRMQVSEQEKLEALNHKWRSGQAGKLASLLHSGENCPVCGSESHPKPARMHEDMPTDLELKEQDNKLKMAEQQKSQAESEYYRAQSKYDALAASSQEKLRDLQADMPQFNPEDIELHLKQFTEKGETLHAQLMETMRKKAAVTELERVMLALKEKAAKLKENLIALERNEDQGKTRYIESSTKLAGLTDSLPEGIRTADEYAAAYQIAVKTQKQLQTALEDAQKNLQMVKEKESVIQAKKESRSGNIEALNDELKAEREKFIADMTHQGFSNYKEYTAAKKSEAALGNLEEQIQQYNQNWQSVLSLFHDLEMKLKDVVKPDMEGLQKTFEFINEELESMRQSLNQLLSEKQTNEEIESKLAQIREDQKSLDERYSIVGHLSEISKGQNSFRITFERYVLAAFLDDILKEANSRLLKMTSGRYQLLRKLDPTRRNIQSGLELSVYDQYTGQERHVKTLSGGESFKASLALALGLADIVQQNAGGISLETMFIDEGFGTLDPESLEQAIEALMEIQSTGRLVGIISHVPELKERIDAQLQVISTQKGSRTAFHFAG</sequence>
<evidence type="ECO:0000256" key="4">
    <source>
        <dbReference type="SAM" id="Coils"/>
    </source>
</evidence>
<evidence type="ECO:0000256" key="2">
    <source>
        <dbReference type="ARBA" id="ARBA00011322"/>
    </source>
</evidence>
<evidence type="ECO:0000313" key="7">
    <source>
        <dbReference type="Proteomes" id="UP000064189"/>
    </source>
</evidence>
<gene>
    <name evidence="6" type="ORF">AS888_17250</name>
</gene>
<keyword evidence="7" id="KW-1185">Reference proteome</keyword>
<dbReference type="Proteomes" id="UP000064189">
    <property type="component" value="Unassembled WGS sequence"/>
</dbReference>
<keyword evidence="4" id="KW-0175">Coiled coil</keyword>
<dbReference type="Pfam" id="PF13476">
    <property type="entry name" value="AAA_23"/>
    <property type="match status" value="1"/>
</dbReference>
<dbReference type="AlphaFoldDB" id="A0A109N0P8"/>
<evidence type="ECO:0000256" key="1">
    <source>
        <dbReference type="ARBA" id="ARBA00006930"/>
    </source>
</evidence>
<name>A0A109N0P8_9BACI</name>
<dbReference type="EMBL" id="LNNH01000012">
    <property type="protein sequence ID" value="KWW21335.1"/>
    <property type="molecule type" value="Genomic_DNA"/>
</dbReference>
<comment type="similarity">
    <text evidence="1">Belongs to the SMC family. SbcC subfamily.</text>
</comment>
<comment type="subunit">
    <text evidence="2">Heterodimer of SbcC and SbcD.</text>
</comment>
<dbReference type="Pfam" id="PF13558">
    <property type="entry name" value="SbcC_Walker_B"/>
    <property type="match status" value="1"/>
</dbReference>
<dbReference type="InterPro" id="IPR038729">
    <property type="entry name" value="Rad50/SbcC_AAA"/>
</dbReference>
<dbReference type="RefSeq" id="WP_061141685.1">
    <property type="nucleotide sequence ID" value="NZ_LNNH01000012.1"/>
</dbReference>
<dbReference type="PANTHER" id="PTHR32114:SF2">
    <property type="entry name" value="ABC TRANSPORTER ABCH.3"/>
    <property type="match status" value="1"/>
</dbReference>
<feature type="coiled-coil region" evidence="4">
    <location>
        <begin position="549"/>
        <end position="576"/>
    </location>
</feature>